<dbReference type="AlphaFoldDB" id="A0A845DAV0"/>
<proteinExistence type="predicted"/>
<evidence type="ECO:0000313" key="2">
    <source>
        <dbReference type="Proteomes" id="UP000449092"/>
    </source>
</evidence>
<sequence length="98" mass="10819">MATQVRPQTEEDVLMNFFVPEDWGYPVLAVRLVTMQCPRCKNSMFLWFGGRKVLCMACGAYGSAPETITVALPPVVKVSDIPPYSPVPEPAVPFGWAN</sequence>
<evidence type="ECO:0000313" key="1">
    <source>
        <dbReference type="EMBL" id="MYE38535.1"/>
    </source>
</evidence>
<comment type="caution">
    <text evidence="1">The sequence shown here is derived from an EMBL/GenBank/DDBJ whole genome shotgun (WGS) entry which is preliminary data.</text>
</comment>
<dbReference type="Proteomes" id="UP000449092">
    <property type="component" value="Unassembled WGS sequence"/>
</dbReference>
<name>A0A845DAV0_9BACT</name>
<protein>
    <submittedName>
        <fullName evidence="1">Uncharacterized protein</fullName>
    </submittedName>
</protein>
<dbReference type="EMBL" id="VXOY01000030">
    <property type="protein sequence ID" value="MYE38535.1"/>
    <property type="molecule type" value="Genomic_DNA"/>
</dbReference>
<gene>
    <name evidence="1" type="ORF">F4X82_03410</name>
</gene>
<accession>A0A845DAV0</accession>
<organism evidence="1 2">
    <name type="scientific">Candidatus Spechtbacteria bacterium SB0662_bin_43</name>
    <dbReference type="NCBI Taxonomy" id="2604897"/>
    <lineage>
        <taxon>Bacteria</taxon>
        <taxon>Candidatus Spechtiibacteriota</taxon>
    </lineage>
</organism>
<reference evidence="1 2" key="1">
    <citation type="submission" date="2019-09" db="EMBL/GenBank/DDBJ databases">
        <title>Characterisation of the sponge microbiome using genome-centric metagenomics.</title>
        <authorList>
            <person name="Engelberts J.P."/>
            <person name="Robbins S.J."/>
            <person name="De Goeij J.M."/>
            <person name="Aranda M."/>
            <person name="Bell S.C."/>
            <person name="Webster N.S."/>
        </authorList>
    </citation>
    <scope>NUCLEOTIDE SEQUENCE [LARGE SCALE GENOMIC DNA]</scope>
    <source>
        <strain evidence="1">SB0662_bin_43</strain>
    </source>
</reference>